<keyword evidence="1" id="KW-0805">Transcription regulation</keyword>
<protein>
    <submittedName>
        <fullName evidence="5">Winged helix DNA-binding protein</fullName>
    </submittedName>
</protein>
<dbReference type="OrthoDB" id="7559832at2"/>
<dbReference type="SMART" id="SM00347">
    <property type="entry name" value="HTH_MARR"/>
    <property type="match status" value="1"/>
</dbReference>
<dbReference type="GO" id="GO:0003700">
    <property type="term" value="F:DNA-binding transcription factor activity"/>
    <property type="evidence" value="ECO:0007669"/>
    <property type="project" value="InterPro"/>
</dbReference>
<dbReference type="SUPFAM" id="SSF46785">
    <property type="entry name" value="Winged helix' DNA-binding domain"/>
    <property type="match status" value="1"/>
</dbReference>
<sequence>MLITLPKLERMKQTIAPHRLRDGLGYRVSRLARVMERDFERRLSGLGITRLMWCVLPTVGLEGIVRPSEIAGHIGVDRTALSRVLRELEAKGLVRRDKDGRDGRSTHVTLTEEGTRCLDAALPQSMGTTNHFSSKLSGEEVDIFRHLIDKLLAEEEGALPGI</sequence>
<dbReference type="PROSITE" id="PS01117">
    <property type="entry name" value="HTH_MARR_1"/>
    <property type="match status" value="1"/>
</dbReference>
<comment type="caution">
    <text evidence="5">The sequence shown here is derived from an EMBL/GenBank/DDBJ whole genome shotgun (WGS) entry which is preliminary data.</text>
</comment>
<gene>
    <name evidence="5" type="ORF">FKG95_23790</name>
</gene>
<feature type="domain" description="HTH marR-type" evidence="4">
    <location>
        <begin position="21"/>
        <end position="153"/>
    </location>
</feature>
<dbReference type="Proteomes" id="UP000315252">
    <property type="component" value="Unassembled WGS sequence"/>
</dbReference>
<dbReference type="AlphaFoldDB" id="A0A545TAR3"/>
<dbReference type="PROSITE" id="PS50995">
    <property type="entry name" value="HTH_MARR_2"/>
    <property type="match status" value="1"/>
</dbReference>
<reference evidence="5 6" key="1">
    <citation type="submission" date="2019-06" db="EMBL/GenBank/DDBJ databases">
        <title>Whole genome sequence for Rhodospirillaceae sp. R148.</title>
        <authorList>
            <person name="Wang G."/>
        </authorList>
    </citation>
    <scope>NUCLEOTIDE SEQUENCE [LARGE SCALE GENOMIC DNA]</scope>
    <source>
        <strain evidence="5 6">R148</strain>
    </source>
</reference>
<dbReference type="InterPro" id="IPR036390">
    <property type="entry name" value="WH_DNA-bd_sf"/>
</dbReference>
<dbReference type="PANTHER" id="PTHR42756">
    <property type="entry name" value="TRANSCRIPTIONAL REGULATOR, MARR"/>
    <property type="match status" value="1"/>
</dbReference>
<evidence type="ECO:0000256" key="3">
    <source>
        <dbReference type="ARBA" id="ARBA00023163"/>
    </source>
</evidence>
<keyword evidence="3" id="KW-0804">Transcription</keyword>
<evidence type="ECO:0000313" key="5">
    <source>
        <dbReference type="EMBL" id="TQV74312.1"/>
    </source>
</evidence>
<dbReference type="Pfam" id="PF01047">
    <property type="entry name" value="MarR"/>
    <property type="match status" value="1"/>
</dbReference>
<dbReference type="InterPro" id="IPR023187">
    <property type="entry name" value="Tscrpt_reg_MarR-type_CS"/>
</dbReference>
<name>A0A545TAR3_9PROT</name>
<dbReference type="EMBL" id="VHSH01000010">
    <property type="protein sequence ID" value="TQV74312.1"/>
    <property type="molecule type" value="Genomic_DNA"/>
</dbReference>
<proteinExistence type="predicted"/>
<dbReference type="PANTHER" id="PTHR42756:SF1">
    <property type="entry name" value="TRANSCRIPTIONAL REPRESSOR OF EMRAB OPERON"/>
    <property type="match status" value="1"/>
</dbReference>
<evidence type="ECO:0000313" key="6">
    <source>
        <dbReference type="Proteomes" id="UP000315252"/>
    </source>
</evidence>
<dbReference type="InterPro" id="IPR000835">
    <property type="entry name" value="HTH_MarR-typ"/>
</dbReference>
<dbReference type="PRINTS" id="PR00598">
    <property type="entry name" value="HTHMARR"/>
</dbReference>
<keyword evidence="2 5" id="KW-0238">DNA-binding</keyword>
<evidence type="ECO:0000256" key="2">
    <source>
        <dbReference type="ARBA" id="ARBA00023125"/>
    </source>
</evidence>
<evidence type="ECO:0000256" key="1">
    <source>
        <dbReference type="ARBA" id="ARBA00023015"/>
    </source>
</evidence>
<accession>A0A545TAR3</accession>
<keyword evidence="6" id="KW-1185">Reference proteome</keyword>
<evidence type="ECO:0000259" key="4">
    <source>
        <dbReference type="PROSITE" id="PS50995"/>
    </source>
</evidence>
<organism evidence="5 6">
    <name type="scientific">Denitrobaculum tricleocarpae</name>
    <dbReference type="NCBI Taxonomy" id="2591009"/>
    <lineage>
        <taxon>Bacteria</taxon>
        <taxon>Pseudomonadati</taxon>
        <taxon>Pseudomonadota</taxon>
        <taxon>Alphaproteobacteria</taxon>
        <taxon>Rhodospirillales</taxon>
        <taxon>Rhodospirillaceae</taxon>
        <taxon>Denitrobaculum</taxon>
    </lineage>
</organism>
<dbReference type="Gene3D" id="1.10.10.10">
    <property type="entry name" value="Winged helix-like DNA-binding domain superfamily/Winged helix DNA-binding domain"/>
    <property type="match status" value="1"/>
</dbReference>
<dbReference type="InterPro" id="IPR036388">
    <property type="entry name" value="WH-like_DNA-bd_sf"/>
</dbReference>
<dbReference type="GO" id="GO:0003677">
    <property type="term" value="F:DNA binding"/>
    <property type="evidence" value="ECO:0007669"/>
    <property type="project" value="UniProtKB-KW"/>
</dbReference>